<evidence type="ECO:0000313" key="2">
    <source>
        <dbReference type="EMBL" id="KRZ05681.1"/>
    </source>
</evidence>
<comment type="caution">
    <text evidence="2">The sequence shown here is derived from an EMBL/GenBank/DDBJ whole genome shotgun (WGS) entry which is preliminary data.</text>
</comment>
<evidence type="ECO:0000256" key="1">
    <source>
        <dbReference type="SAM" id="Phobius"/>
    </source>
</evidence>
<reference evidence="2 3" key="1">
    <citation type="submission" date="2015-01" db="EMBL/GenBank/DDBJ databases">
        <title>Evolution of Trichinella species and genotypes.</title>
        <authorList>
            <person name="Korhonen P.K."/>
            <person name="Edoardo P."/>
            <person name="Giuseppe L.R."/>
            <person name="Gasser R.B."/>
        </authorList>
    </citation>
    <scope>NUCLEOTIDE SEQUENCE [LARGE SCALE GENOMIC DNA]</scope>
    <source>
        <strain evidence="2">ISS588</strain>
    </source>
</reference>
<evidence type="ECO:0000313" key="3">
    <source>
        <dbReference type="Proteomes" id="UP000054805"/>
    </source>
</evidence>
<name>A0A0V1H5D4_TRIPS</name>
<organism evidence="2 3">
    <name type="scientific">Trichinella pseudospiralis</name>
    <name type="common">Parasitic roundworm</name>
    <dbReference type="NCBI Taxonomy" id="6337"/>
    <lineage>
        <taxon>Eukaryota</taxon>
        <taxon>Metazoa</taxon>
        <taxon>Ecdysozoa</taxon>
        <taxon>Nematoda</taxon>
        <taxon>Enoplea</taxon>
        <taxon>Dorylaimia</taxon>
        <taxon>Trichinellida</taxon>
        <taxon>Trichinellidae</taxon>
        <taxon>Trichinella</taxon>
    </lineage>
</organism>
<gene>
    <name evidence="2" type="ORF">T4B_10503</name>
</gene>
<keyword evidence="1" id="KW-0812">Transmembrane</keyword>
<dbReference type="EMBL" id="JYDS01000457">
    <property type="protein sequence ID" value="KRZ05681.1"/>
    <property type="molecule type" value="Genomic_DNA"/>
</dbReference>
<feature type="transmembrane region" description="Helical" evidence="1">
    <location>
        <begin position="7"/>
        <end position="30"/>
    </location>
</feature>
<accession>A0A0V1H5D4</accession>
<keyword evidence="1" id="KW-0472">Membrane</keyword>
<keyword evidence="1" id="KW-1133">Transmembrane helix</keyword>
<keyword evidence="3" id="KW-1185">Reference proteome</keyword>
<protein>
    <submittedName>
        <fullName evidence="2">Uncharacterized protein</fullName>
    </submittedName>
</protein>
<dbReference type="AlphaFoldDB" id="A0A0V1H5D4"/>
<sequence length="45" mass="5392">MRKHRHYFELVVAIRLSTFFLVLSTLKLYYCLYEVSPTPDAIENN</sequence>
<dbReference type="Proteomes" id="UP000054805">
    <property type="component" value="Unassembled WGS sequence"/>
</dbReference>
<proteinExistence type="predicted"/>